<protein>
    <submittedName>
        <fullName evidence="1">Uncharacterized protein</fullName>
    </submittedName>
</protein>
<sequence>MSGLRQGARFVLVLEEPWQGREKGEIVHVGPVVAEDEGMLKLVDGYRNACAVLEALWIFEVPVGIDLELMEERPAMPGAAPAQCH</sequence>
<organism evidence="1 2">
    <name type="scientific">Thiorhodococcus minor</name>
    <dbReference type="NCBI Taxonomy" id="57489"/>
    <lineage>
        <taxon>Bacteria</taxon>
        <taxon>Pseudomonadati</taxon>
        <taxon>Pseudomonadota</taxon>
        <taxon>Gammaproteobacteria</taxon>
        <taxon>Chromatiales</taxon>
        <taxon>Chromatiaceae</taxon>
        <taxon>Thiorhodococcus</taxon>
    </lineage>
</organism>
<reference evidence="1 2" key="1">
    <citation type="submission" date="2020-02" db="EMBL/GenBank/DDBJ databases">
        <title>Genome sequences of Thiorhodococcus mannitoliphagus and Thiorhodococcus minor, purple sulfur photosynthetic bacteria in the gammaproteobacterial family, Chromatiaceae.</title>
        <authorList>
            <person name="Aviles F.A."/>
            <person name="Meyer T.E."/>
            <person name="Kyndt J.A."/>
        </authorList>
    </citation>
    <scope>NUCLEOTIDE SEQUENCE [LARGE SCALE GENOMIC DNA]</scope>
    <source>
        <strain evidence="1 2">DSM 11518</strain>
    </source>
</reference>
<evidence type="ECO:0000313" key="2">
    <source>
        <dbReference type="Proteomes" id="UP000483379"/>
    </source>
</evidence>
<dbReference type="AlphaFoldDB" id="A0A6M0K4G2"/>
<name>A0A6M0K4G2_9GAMM</name>
<accession>A0A6M0K4G2</accession>
<dbReference type="Proteomes" id="UP000483379">
    <property type="component" value="Unassembled WGS sequence"/>
</dbReference>
<dbReference type="EMBL" id="JAAIJQ010000104">
    <property type="protein sequence ID" value="NEV64676.1"/>
    <property type="molecule type" value="Genomic_DNA"/>
</dbReference>
<evidence type="ECO:0000313" key="1">
    <source>
        <dbReference type="EMBL" id="NEV64676.1"/>
    </source>
</evidence>
<dbReference type="RefSeq" id="WP_164455646.1">
    <property type="nucleotide sequence ID" value="NZ_JAAIJQ010000104.1"/>
</dbReference>
<comment type="caution">
    <text evidence="1">The sequence shown here is derived from an EMBL/GenBank/DDBJ whole genome shotgun (WGS) entry which is preliminary data.</text>
</comment>
<gene>
    <name evidence="1" type="ORF">G3446_22875</name>
</gene>
<proteinExistence type="predicted"/>
<keyword evidence="2" id="KW-1185">Reference proteome</keyword>